<dbReference type="InterPro" id="IPR007751">
    <property type="entry name" value="DUF676_lipase-like"/>
</dbReference>
<dbReference type="Pfam" id="PF05057">
    <property type="entry name" value="DUF676"/>
    <property type="match status" value="1"/>
</dbReference>
<dbReference type="PANTHER" id="PTHR12482">
    <property type="entry name" value="LIPASE ROG1-RELATED-RELATED"/>
    <property type="match status" value="1"/>
</dbReference>
<dbReference type="PANTHER" id="PTHR12482:SF5">
    <property type="entry name" value="DUF676 DOMAIN-CONTAINING PROTEIN"/>
    <property type="match status" value="1"/>
</dbReference>
<sequence>MTSSLVENLINSKVKSHYELYVQLGSFKNIDIRYSGKYQVRIRAFIGPNEHSPKKYFKIDERKCENTSKHDSQSSDSTVSSIGSNLSFQEIKKSKKEFTYHCNPIQLEYEFQKEEINETICFVLNKPVNTQKSDSSLRRRSIRNSTASLNRNNTKRFSLYSLYKYDSKRSIFNSNTSLNSKNNLSSKEKTEECNESSSSVYEKQDQNSLSDQSLVSSPSSLLEQEIGFDKMNEKDLNIYLIFRLYVEKEEKQKTVYKKVKDQTYFIGNLDQLINQCFFRRFASIDFGYLYYGIWNMYISFCCTGYQSKPKDLLMAGLRNLHYHNVSGNRNTISLISSNSSPAIFSKRNSIFTHNKHNSSVDVRDVRSNRKRHHMRRELKRSFSDDNMRESFVSGGVITEDDKLKISESTIKFLEKLLTNSCILFKNIFNSLLITINNYYEETDFNDKPEEKYNGTILKFYKILLNIMQHIDLFFGCDGPHYINGLYNDPSGINLSLLALSNLKNVEHTDSDNLYYTLKMRNKSTPEFNSNGADMKPVLSMTDINATASTTVNANANAITNDNINANMNNSILSNVINRICSDTSRDKIAANILALNNKYMVAMNNKAAAAYKIYTKKCESEQDLFSTTIRLINFINDQCNLLFTYYFPEYPLQSHEFEPFRNDWHTREDRLYHPLLFTSSKSDLSHSKINDFLNKWDKINIVDIEDENVNNSKNELRGYFNIYNKEVDPFFKLVKCDKNDTSIENNVHSWPVIISSQVVNEEVENDKEIEIKDIPNDKRENDNKITNTIENDTTIDNDLTLNNEREHAREGSVRSTMSSVSSNEDIKYHLLICVHGFLGNKYDLYTVRDYFERYVNNSEKNRGKMKYVYLLSKINQDNTYMDIESESQKLYEEIEDFMIKKNIKFSHISFVCHSMGGLIARSLIAKTEFIKYWSVLHSFISLSVPHVGMRLKNPFFSLCFKSFLKISSRKKKTSLDQLALQDESDIKNCYIYKLSEKKNFELFKYVHLISVTQDGYVPQYSSLIMPKKEDNTFSQKFIKDVSRNIFTSVFKEKIYRNKYFNSSDNYYNNGGTSTLCDSHSSSLDFVSCNNSSNDLPSKYQSCSSLIIPPSDPHSPNFSLSQSPITATTLNFDQDNITTNTNTNHTTNVNIIHNNSNNNINPTIIPLDTNNIIADCISSLSHLEEVNNLSAESLTNIHKINDTTINTNINSNTNGKDTIDIHSTTITPNNMNTLSSIKEDQNLHHHPTNTNTINNYQQMTSQQNGQTTKTNHNKIPIIDYKSHYPSTKKDNESDDGDDNDYHSSSGDDEEEEDDNKKINLNTFVSSIRNKSLPPRRHKPINHNLVTPKTKVFRYNIHYRTLEMDLLGRTGHIQTLREMFVVRMLFTLINHQVEKINYNDTF</sequence>
<organism evidence="4 5">
    <name type="scientific">Piromyces finnis</name>
    <dbReference type="NCBI Taxonomy" id="1754191"/>
    <lineage>
        <taxon>Eukaryota</taxon>
        <taxon>Fungi</taxon>
        <taxon>Fungi incertae sedis</taxon>
        <taxon>Chytridiomycota</taxon>
        <taxon>Chytridiomycota incertae sedis</taxon>
        <taxon>Neocallimastigomycetes</taxon>
        <taxon>Neocallimastigales</taxon>
        <taxon>Neocallimastigaceae</taxon>
        <taxon>Piromyces</taxon>
    </lineage>
</organism>
<dbReference type="EMBL" id="MCFH01000012">
    <property type="protein sequence ID" value="ORX53867.1"/>
    <property type="molecule type" value="Genomic_DNA"/>
</dbReference>
<keyword evidence="5" id="KW-1185">Reference proteome</keyword>
<evidence type="ECO:0000256" key="1">
    <source>
        <dbReference type="ARBA" id="ARBA00007920"/>
    </source>
</evidence>
<evidence type="ECO:0000313" key="5">
    <source>
        <dbReference type="Proteomes" id="UP000193719"/>
    </source>
</evidence>
<dbReference type="Gene3D" id="3.40.50.1820">
    <property type="entry name" value="alpha/beta hydrolase"/>
    <property type="match status" value="1"/>
</dbReference>
<proteinExistence type="inferred from homology"/>
<dbReference type="OrthoDB" id="273452at2759"/>
<feature type="region of interest" description="Disordered" evidence="2">
    <location>
        <begin position="195"/>
        <end position="216"/>
    </location>
</feature>
<dbReference type="SUPFAM" id="SSF53474">
    <property type="entry name" value="alpha/beta-Hydrolases"/>
    <property type="match status" value="1"/>
</dbReference>
<comment type="caution">
    <text evidence="4">The sequence shown here is derived from an EMBL/GenBank/DDBJ whole genome shotgun (WGS) entry which is preliminary data.</text>
</comment>
<feature type="compositionally biased region" description="Polar residues" evidence="2">
    <location>
        <begin position="1258"/>
        <end position="1269"/>
    </location>
</feature>
<reference evidence="4 5" key="1">
    <citation type="submission" date="2016-08" db="EMBL/GenBank/DDBJ databases">
        <title>Genomes of anaerobic fungi encode conserved fungal cellulosomes for biomass hydrolysis.</title>
        <authorList>
            <consortium name="DOE Joint Genome Institute"/>
            <person name="Haitjema C.H."/>
            <person name="Gilmore S.P."/>
            <person name="Henske J.K."/>
            <person name="Solomon K.V."/>
            <person name="De Groot R."/>
            <person name="Kuo A."/>
            <person name="Mondo S.J."/>
            <person name="Salamov A.A."/>
            <person name="Labutti K."/>
            <person name="Zhao Z."/>
            <person name="Chiniquy J."/>
            <person name="Barry K."/>
            <person name="Brewer H.M."/>
            <person name="Purvine S.O."/>
            <person name="Wright A.T."/>
            <person name="Boxma B."/>
            <person name="Van Alen T."/>
            <person name="Hackstein J.H."/>
            <person name="Baker S.E."/>
            <person name="Grigoriev I.V."/>
            <person name="O'Malley M.A."/>
        </authorList>
    </citation>
    <scope>NUCLEOTIDE SEQUENCE [LARGE SCALE GENOMIC DNA]</scope>
    <source>
        <strain evidence="5">finn</strain>
    </source>
</reference>
<protein>
    <submittedName>
        <fullName evidence="4">DUF676-domain-containing protein</fullName>
    </submittedName>
</protein>
<reference evidence="4 5" key="2">
    <citation type="submission" date="2016-08" db="EMBL/GenBank/DDBJ databases">
        <title>Pervasive Adenine N6-methylation of Active Genes in Fungi.</title>
        <authorList>
            <consortium name="DOE Joint Genome Institute"/>
            <person name="Mondo S.J."/>
            <person name="Dannebaum R.O."/>
            <person name="Kuo R.C."/>
            <person name="Labutti K."/>
            <person name="Haridas S."/>
            <person name="Kuo A."/>
            <person name="Salamov A."/>
            <person name="Ahrendt S.R."/>
            <person name="Lipzen A."/>
            <person name="Sullivan W."/>
            <person name="Andreopoulos W.B."/>
            <person name="Clum A."/>
            <person name="Lindquist E."/>
            <person name="Daum C."/>
            <person name="Ramamoorthy G.K."/>
            <person name="Gryganskyi A."/>
            <person name="Culley D."/>
            <person name="Magnuson J.K."/>
            <person name="James T.Y."/>
            <person name="O'Malley M.A."/>
            <person name="Stajich J.E."/>
            <person name="Spatafora J.W."/>
            <person name="Visel A."/>
            <person name="Grigoriev I.V."/>
        </authorList>
    </citation>
    <scope>NUCLEOTIDE SEQUENCE [LARGE SCALE GENOMIC DNA]</scope>
    <source>
        <strain evidence="5">finn</strain>
    </source>
</reference>
<evidence type="ECO:0000259" key="3">
    <source>
        <dbReference type="Pfam" id="PF05057"/>
    </source>
</evidence>
<dbReference type="Proteomes" id="UP000193719">
    <property type="component" value="Unassembled WGS sequence"/>
</dbReference>
<accession>A0A1Y1VE57</accession>
<dbReference type="InterPro" id="IPR044294">
    <property type="entry name" value="Lipase-like"/>
</dbReference>
<feature type="domain" description="DUF676" evidence="3">
    <location>
        <begin position="827"/>
        <end position="1021"/>
    </location>
</feature>
<comment type="similarity">
    <text evidence="1">Belongs to the putative lipase ROG1 family.</text>
</comment>
<evidence type="ECO:0000313" key="4">
    <source>
        <dbReference type="EMBL" id="ORX53867.1"/>
    </source>
</evidence>
<dbReference type="InterPro" id="IPR029058">
    <property type="entry name" value="AB_hydrolase_fold"/>
</dbReference>
<name>A0A1Y1VE57_9FUNG</name>
<gene>
    <name evidence="4" type="ORF">BCR36DRAFT_21928</name>
</gene>
<evidence type="ECO:0000256" key="2">
    <source>
        <dbReference type="SAM" id="MobiDB-lite"/>
    </source>
</evidence>
<feature type="region of interest" description="Disordered" evidence="2">
    <location>
        <begin position="1258"/>
        <end position="1316"/>
    </location>
</feature>